<dbReference type="EMBL" id="JAGXEW010000052">
    <property type="protein sequence ID" value="KAK1151403.1"/>
    <property type="molecule type" value="Genomic_DNA"/>
</dbReference>
<dbReference type="Pfam" id="PF16742">
    <property type="entry name" value="IL17R_D_N"/>
    <property type="match status" value="1"/>
</dbReference>
<comment type="subcellular location">
    <subcellularLocation>
        <location evidence="1">Membrane</location>
        <topology evidence="1">Single-pass type I membrane protein</topology>
    </subcellularLocation>
</comment>
<keyword evidence="2 9" id="KW-0812">Transmembrane</keyword>
<dbReference type="InterPro" id="IPR003961">
    <property type="entry name" value="FN3_dom"/>
</dbReference>
<evidence type="ECO:0000313" key="13">
    <source>
        <dbReference type="Proteomes" id="UP001230051"/>
    </source>
</evidence>
<comment type="caution">
    <text evidence="12">The sequence shown here is derived from an EMBL/GenBank/DDBJ whole genome shotgun (WGS) entry which is preliminary data.</text>
</comment>
<evidence type="ECO:0000256" key="5">
    <source>
        <dbReference type="ARBA" id="ARBA00023136"/>
    </source>
</evidence>
<keyword evidence="7" id="KW-0325">Glycoprotein</keyword>
<organism evidence="12 13">
    <name type="scientific">Acipenser oxyrinchus oxyrinchus</name>
    <dbReference type="NCBI Taxonomy" id="40147"/>
    <lineage>
        <taxon>Eukaryota</taxon>
        <taxon>Metazoa</taxon>
        <taxon>Chordata</taxon>
        <taxon>Craniata</taxon>
        <taxon>Vertebrata</taxon>
        <taxon>Euteleostomi</taxon>
        <taxon>Actinopterygii</taxon>
        <taxon>Chondrostei</taxon>
        <taxon>Acipenseriformes</taxon>
        <taxon>Acipenseridae</taxon>
        <taxon>Acipenser</taxon>
    </lineage>
</organism>
<name>A0AAD8CH46_ACIOX</name>
<dbReference type="InterPro" id="IPR013568">
    <property type="entry name" value="SEFIR_dom"/>
</dbReference>
<keyword evidence="6 12" id="KW-0675">Receptor</keyword>
<protein>
    <recommendedName>
        <fullName evidence="8">Interleukin-17 receptor D</fullName>
    </recommendedName>
</protein>
<dbReference type="Proteomes" id="UP001230051">
    <property type="component" value="Unassembled WGS sequence"/>
</dbReference>
<accession>A0AAD8CH46</accession>
<dbReference type="CDD" id="cd00063">
    <property type="entry name" value="FN3"/>
    <property type="match status" value="1"/>
</dbReference>
<reference evidence="12" key="1">
    <citation type="submission" date="2022-02" db="EMBL/GenBank/DDBJ databases">
        <title>Atlantic sturgeon de novo genome assembly.</title>
        <authorList>
            <person name="Stock M."/>
            <person name="Klopp C."/>
            <person name="Guiguen Y."/>
            <person name="Cabau C."/>
            <person name="Parinello H."/>
            <person name="Santidrian Yebra-Pimentel E."/>
            <person name="Kuhl H."/>
            <person name="Dirks R.P."/>
            <person name="Guessner J."/>
            <person name="Wuertz S."/>
            <person name="Du K."/>
            <person name="Schartl M."/>
        </authorList>
    </citation>
    <scope>NUCLEOTIDE SEQUENCE</scope>
    <source>
        <strain evidence="12">STURGEONOMICS-FGT-2020</strain>
        <tissue evidence="12">Whole blood</tissue>
    </source>
</reference>
<feature type="transmembrane region" description="Helical" evidence="9">
    <location>
        <begin position="293"/>
        <end position="315"/>
    </location>
</feature>
<dbReference type="InterPro" id="IPR039465">
    <property type="entry name" value="IL-17_rcpt-like"/>
</dbReference>
<keyword evidence="13" id="KW-1185">Reference proteome</keyword>
<evidence type="ECO:0000256" key="4">
    <source>
        <dbReference type="ARBA" id="ARBA00022989"/>
    </source>
</evidence>
<keyword evidence="4 9" id="KW-1133">Transmembrane helix</keyword>
<dbReference type="GO" id="GO:0030368">
    <property type="term" value="F:interleukin-17 receptor activity"/>
    <property type="evidence" value="ECO:0007669"/>
    <property type="project" value="InterPro"/>
</dbReference>
<evidence type="ECO:0000256" key="3">
    <source>
        <dbReference type="ARBA" id="ARBA00022729"/>
    </source>
</evidence>
<evidence type="ECO:0000259" key="11">
    <source>
        <dbReference type="PROSITE" id="PS51534"/>
    </source>
</evidence>
<evidence type="ECO:0000256" key="7">
    <source>
        <dbReference type="ARBA" id="ARBA00023180"/>
    </source>
</evidence>
<keyword evidence="3 10" id="KW-0732">Signal</keyword>
<dbReference type="PANTHER" id="PTHR15583">
    <property type="entry name" value="INTERLEUKIN-17 RECEPTOR"/>
    <property type="match status" value="1"/>
</dbReference>
<keyword evidence="5 9" id="KW-0472">Membrane</keyword>
<dbReference type="GO" id="GO:0016020">
    <property type="term" value="C:membrane"/>
    <property type="evidence" value="ECO:0007669"/>
    <property type="project" value="UniProtKB-SubCell"/>
</dbReference>
<feature type="domain" description="SEFIR" evidence="11">
    <location>
        <begin position="350"/>
        <end position="495"/>
    </location>
</feature>
<feature type="signal peptide" evidence="10">
    <location>
        <begin position="1"/>
        <end position="18"/>
    </location>
</feature>
<evidence type="ECO:0000256" key="9">
    <source>
        <dbReference type="SAM" id="Phobius"/>
    </source>
</evidence>
<dbReference type="Gene3D" id="3.40.50.11530">
    <property type="match status" value="1"/>
</dbReference>
<evidence type="ECO:0000256" key="10">
    <source>
        <dbReference type="SAM" id="SignalP"/>
    </source>
</evidence>
<evidence type="ECO:0000256" key="1">
    <source>
        <dbReference type="ARBA" id="ARBA00004479"/>
    </source>
</evidence>
<proteinExistence type="predicted"/>
<evidence type="ECO:0000256" key="8">
    <source>
        <dbReference type="ARBA" id="ARBA00069308"/>
    </source>
</evidence>
<dbReference type="PROSITE" id="PS51534">
    <property type="entry name" value="SEFIR"/>
    <property type="match status" value="1"/>
</dbReference>
<evidence type="ECO:0000313" key="12">
    <source>
        <dbReference type="EMBL" id="KAK1151403.1"/>
    </source>
</evidence>
<evidence type="ECO:0000256" key="6">
    <source>
        <dbReference type="ARBA" id="ARBA00023170"/>
    </source>
</evidence>
<gene>
    <name evidence="12" type="primary">IL17RD</name>
    <name evidence="12" type="ORF">AOXY_G32622</name>
</gene>
<sequence>MYLLLNPLFLCLQGRSGCEFCFITSKDIETTLGISTQSLFGSCVPKPCFSLLGSDSPACHHFVKAPESVQLMFLNTSDLDKDTVVVMWKPNEYGIEFLRGYQVSLQKLGGLLVDCQLLLFNANLSLGATDTQRVYHSDPFPSLELESQYVITVMPLPVPEAWESLHHSHKFNTRSCLERMGLQKCRSDWQPNPKTVKVQQIGTDVTVTFDLAPPSLNIHDYFTFCEGRGLKNITKITVNDKENVTRHSFILSRLKPGVNYSCEISADIVDPLKTHIRFQVGKVNAEPQRPNSVPLAVLLSLALLVLTVTAVLLLLPHRRTRKSPYRGVRSGGDLKEDLFLVPSLGSPVSPPHVFICYSSADGPAHVAVVMRFAAFLQQHASARVSLDLWETLRIAEEGPMGWMCHQIEESDFVLVVCTKGLRVPHQGEREAGQRGISQAAVAHIGEEMGRAKSRGEDLSKYITIFFEYSTEDEIPGILRLASQYRLMQDLPLLFSHLHKVALQGPGRQLQVENMSQESYVKVPAGALLYSAIQEASWYCRKGQMV</sequence>
<evidence type="ECO:0000256" key="2">
    <source>
        <dbReference type="ARBA" id="ARBA00022692"/>
    </source>
</evidence>
<dbReference type="FunFam" id="3.40.50.11530:FF:000003">
    <property type="entry name" value="Interleukin-17 receptor D"/>
    <property type="match status" value="1"/>
</dbReference>
<dbReference type="AlphaFoldDB" id="A0AAD8CH46"/>
<dbReference type="Pfam" id="PF08357">
    <property type="entry name" value="SEFIR"/>
    <property type="match status" value="1"/>
</dbReference>
<dbReference type="PANTHER" id="PTHR15583:SF17">
    <property type="entry name" value="INTERLEUKIN-17 RECEPTOR D ISOFORM X1"/>
    <property type="match status" value="1"/>
</dbReference>
<feature type="chain" id="PRO_5042094947" description="Interleukin-17 receptor D" evidence="10">
    <location>
        <begin position="19"/>
        <end position="545"/>
    </location>
</feature>
<dbReference type="InterPro" id="IPR031951">
    <property type="entry name" value="IL17R_D_N"/>
</dbReference>